<feature type="transmembrane region" description="Helical" evidence="1">
    <location>
        <begin position="181"/>
        <end position="201"/>
    </location>
</feature>
<protein>
    <recommendedName>
        <fullName evidence="2">Putative zinc-finger domain-containing protein</fullName>
    </recommendedName>
</protein>
<dbReference type="InterPro" id="IPR027383">
    <property type="entry name" value="Znf_put"/>
</dbReference>
<sequence length="426" mass="47654">MNTCSIVKDLMPLHVEGLASEESAALVERHIADCEECRRFYEAVKQDYESHEQSRPEPDKKRQIEELIAQLGKYQRRIKLVSVLVAMLMTCIISGAEVHFLSTIPFLILTPFVCRLYYSRSSPIIASTIPFGLLGGLLSEHNSSYIPFFTVIALVNGAVGVGAAMLVRLGLRQAKLAVKAGLMALGAAILYFGCAGYFSFWGNPVGYTKALLQTNDYVNRTYEQGTLDFKGVYFSFKDKLHYGKYEFVMNGVRQTASIGFYRDGSVTDEYKFKLDNQFGEERSDDLKTAIAAAVDPVPSLTVEASPQAKLEITKDDLDANFHYLSPDKLDKAEKLRASESGKLRYEILFGASDARYEKLTKEAFLAKSAAVLRTLQERKLNYRSVEIKAMDPSGNIQTVELTKLTTEQDLPGSYRAFDPERPKDQP</sequence>
<evidence type="ECO:0000256" key="1">
    <source>
        <dbReference type="SAM" id="Phobius"/>
    </source>
</evidence>
<dbReference type="EMBL" id="JNVM01000008">
    <property type="protein sequence ID" value="KEQ25961.1"/>
    <property type="molecule type" value="Genomic_DNA"/>
</dbReference>
<evidence type="ECO:0000313" key="3">
    <source>
        <dbReference type="EMBL" id="KEQ25961.1"/>
    </source>
</evidence>
<dbReference type="Proteomes" id="UP000028123">
    <property type="component" value="Unassembled WGS sequence"/>
</dbReference>
<dbReference type="eggNOG" id="ENOG5033I9R">
    <property type="taxonomic scope" value="Bacteria"/>
</dbReference>
<keyword evidence="1" id="KW-0812">Transmembrane</keyword>
<evidence type="ECO:0000259" key="2">
    <source>
        <dbReference type="Pfam" id="PF13490"/>
    </source>
</evidence>
<dbReference type="Pfam" id="PF13490">
    <property type="entry name" value="zf-HC2"/>
    <property type="match status" value="1"/>
</dbReference>
<evidence type="ECO:0000313" key="4">
    <source>
        <dbReference type="Proteomes" id="UP000028123"/>
    </source>
</evidence>
<reference evidence="3 4" key="1">
    <citation type="submission" date="2014-06" db="EMBL/GenBank/DDBJ databases">
        <title>Draft genome sequence of Paenibacillus sp. MSt1.</title>
        <authorList>
            <person name="Aw Y.K."/>
            <person name="Ong K.S."/>
            <person name="Gan H.M."/>
            <person name="Lee S.M."/>
        </authorList>
    </citation>
    <scope>NUCLEOTIDE SEQUENCE [LARGE SCALE GENOMIC DNA]</scope>
    <source>
        <strain evidence="3 4">MSt1</strain>
    </source>
</reference>
<gene>
    <name evidence="3" type="ORF">ET33_35825</name>
</gene>
<name>A0A081P5I8_9BACL</name>
<keyword evidence="4" id="KW-1185">Reference proteome</keyword>
<feature type="transmembrane region" description="Helical" evidence="1">
    <location>
        <begin position="78"/>
        <end position="96"/>
    </location>
</feature>
<organism evidence="3 4">
    <name type="scientific">Paenibacillus tyrfis</name>
    <dbReference type="NCBI Taxonomy" id="1501230"/>
    <lineage>
        <taxon>Bacteria</taxon>
        <taxon>Bacillati</taxon>
        <taxon>Bacillota</taxon>
        <taxon>Bacilli</taxon>
        <taxon>Bacillales</taxon>
        <taxon>Paenibacillaceae</taxon>
        <taxon>Paenibacillus</taxon>
    </lineage>
</organism>
<feature type="domain" description="Putative zinc-finger" evidence="2">
    <location>
        <begin position="4"/>
        <end position="38"/>
    </location>
</feature>
<feature type="transmembrane region" description="Helical" evidence="1">
    <location>
        <begin position="145"/>
        <end position="169"/>
    </location>
</feature>
<proteinExistence type="predicted"/>
<comment type="caution">
    <text evidence="3">The sequence shown here is derived from an EMBL/GenBank/DDBJ whole genome shotgun (WGS) entry which is preliminary data.</text>
</comment>
<keyword evidence="1" id="KW-1133">Transmembrane helix</keyword>
<dbReference type="RefSeq" id="WP_036680366.1">
    <property type="nucleotide sequence ID" value="NZ_FYEP01000009.1"/>
</dbReference>
<dbReference type="OrthoDB" id="6194834at2"/>
<accession>A0A081P5I8</accession>
<dbReference type="AlphaFoldDB" id="A0A081P5I8"/>
<keyword evidence="1" id="KW-0472">Membrane</keyword>